<dbReference type="AlphaFoldDB" id="A0A7X0LSC2"/>
<reference evidence="1 2" key="1">
    <citation type="submission" date="2020-08" db="EMBL/GenBank/DDBJ databases">
        <title>Genomic Encyclopedia of Type Strains, Phase IV (KMG-IV): sequencing the most valuable type-strain genomes for metagenomic binning, comparative biology and taxonomic classification.</title>
        <authorList>
            <person name="Goeker M."/>
        </authorList>
    </citation>
    <scope>NUCLEOTIDE SEQUENCE [LARGE SCALE GENOMIC DNA]</scope>
    <source>
        <strain evidence="1 2">DSM 40141</strain>
    </source>
</reference>
<name>A0A7X0LSC2_9ACTN</name>
<dbReference type="EMBL" id="JACHEM010000011">
    <property type="protein sequence ID" value="MBB6437836.1"/>
    <property type="molecule type" value="Genomic_DNA"/>
</dbReference>
<comment type="caution">
    <text evidence="1">The sequence shown here is derived from an EMBL/GenBank/DDBJ whole genome shotgun (WGS) entry which is preliminary data.</text>
</comment>
<evidence type="ECO:0000313" key="2">
    <source>
        <dbReference type="Proteomes" id="UP000540423"/>
    </source>
</evidence>
<accession>A0A7X0LSC2</accession>
<dbReference type="Proteomes" id="UP000540423">
    <property type="component" value="Unassembled WGS sequence"/>
</dbReference>
<sequence length="39" mass="4235">MAGDALSDGNHVTIEERATELVAQRSAEIHRTARMLRAG</sequence>
<evidence type="ECO:0000313" key="1">
    <source>
        <dbReference type="EMBL" id="MBB6437836.1"/>
    </source>
</evidence>
<proteinExistence type="predicted"/>
<keyword evidence="2" id="KW-1185">Reference proteome</keyword>
<organism evidence="1 2">
    <name type="scientific">Streptomyces candidus</name>
    <dbReference type="NCBI Taxonomy" id="67283"/>
    <lineage>
        <taxon>Bacteria</taxon>
        <taxon>Bacillati</taxon>
        <taxon>Actinomycetota</taxon>
        <taxon>Actinomycetes</taxon>
        <taxon>Kitasatosporales</taxon>
        <taxon>Streptomycetaceae</taxon>
        <taxon>Streptomyces</taxon>
    </lineage>
</organism>
<gene>
    <name evidence="1" type="ORF">HNQ79_004340</name>
</gene>
<protein>
    <submittedName>
        <fullName evidence="1">Uncharacterized protein</fullName>
    </submittedName>
</protein>